<evidence type="ECO:0000256" key="14">
    <source>
        <dbReference type="PROSITE-ProRule" id="PRU00169"/>
    </source>
</evidence>
<dbReference type="SMART" id="SM00448">
    <property type="entry name" value="REC"/>
    <property type="match status" value="1"/>
</dbReference>
<dbReference type="InterPro" id="IPR008207">
    <property type="entry name" value="Sig_transdc_His_kin_Hpt_dom"/>
</dbReference>
<feature type="domain" description="Histidine kinase" evidence="17">
    <location>
        <begin position="327"/>
        <end position="543"/>
    </location>
</feature>
<keyword evidence="8 16" id="KW-0812">Transmembrane</keyword>
<evidence type="ECO:0000256" key="8">
    <source>
        <dbReference type="ARBA" id="ARBA00022692"/>
    </source>
</evidence>
<comment type="subcellular location">
    <subcellularLocation>
        <location evidence="2">Cell inner membrane</location>
        <topology evidence="2">Multi-pass membrane protein</topology>
    </subcellularLocation>
</comment>
<keyword evidence="9 20" id="KW-0418">Kinase</keyword>
<dbReference type="Gene3D" id="1.10.287.130">
    <property type="match status" value="1"/>
</dbReference>
<dbReference type="InterPro" id="IPR003594">
    <property type="entry name" value="HATPase_dom"/>
</dbReference>
<dbReference type="InterPro" id="IPR036890">
    <property type="entry name" value="HATPase_C_sf"/>
</dbReference>
<evidence type="ECO:0000256" key="6">
    <source>
        <dbReference type="ARBA" id="ARBA00022553"/>
    </source>
</evidence>
<dbReference type="SUPFAM" id="SSF47384">
    <property type="entry name" value="Homodimeric domain of signal transducing histidine kinase"/>
    <property type="match status" value="1"/>
</dbReference>
<keyword evidence="21" id="KW-1185">Reference proteome</keyword>
<evidence type="ECO:0000259" key="18">
    <source>
        <dbReference type="PROSITE" id="PS50110"/>
    </source>
</evidence>
<dbReference type="Gene3D" id="3.40.50.2300">
    <property type="match status" value="1"/>
</dbReference>
<dbReference type="PANTHER" id="PTHR43047">
    <property type="entry name" value="TWO-COMPONENT HISTIDINE PROTEIN KINASE"/>
    <property type="match status" value="1"/>
</dbReference>
<feature type="domain" description="Response regulatory" evidence="18">
    <location>
        <begin position="557"/>
        <end position="672"/>
    </location>
</feature>
<feature type="domain" description="HPt" evidence="19">
    <location>
        <begin position="697"/>
        <end position="793"/>
    </location>
</feature>
<evidence type="ECO:0000256" key="2">
    <source>
        <dbReference type="ARBA" id="ARBA00004429"/>
    </source>
</evidence>
<dbReference type="SUPFAM" id="SSF55874">
    <property type="entry name" value="ATPase domain of HSP90 chaperone/DNA topoisomerase II/histidine kinase"/>
    <property type="match status" value="1"/>
</dbReference>
<dbReference type="PROSITE" id="PS50110">
    <property type="entry name" value="RESPONSE_REGULATORY"/>
    <property type="match status" value="1"/>
</dbReference>
<evidence type="ECO:0000256" key="10">
    <source>
        <dbReference type="ARBA" id="ARBA00022840"/>
    </source>
</evidence>
<dbReference type="Pfam" id="PF00072">
    <property type="entry name" value="Response_reg"/>
    <property type="match status" value="1"/>
</dbReference>
<dbReference type="PANTHER" id="PTHR43047:SF72">
    <property type="entry name" value="OSMOSENSING HISTIDINE PROTEIN KINASE SLN1"/>
    <property type="match status" value="1"/>
</dbReference>
<reference evidence="20" key="1">
    <citation type="submission" date="2021-12" db="EMBL/GenBank/DDBJ databases">
        <authorList>
            <person name="Cha I.-T."/>
            <person name="Lee K.-E."/>
            <person name="Park S.-J."/>
        </authorList>
    </citation>
    <scope>NUCLEOTIDE SEQUENCE</scope>
    <source>
        <strain evidence="20">YSM-43</strain>
    </source>
</reference>
<evidence type="ECO:0000259" key="17">
    <source>
        <dbReference type="PROSITE" id="PS50109"/>
    </source>
</evidence>
<dbReference type="Proteomes" id="UP000830454">
    <property type="component" value="Chromosome"/>
</dbReference>
<evidence type="ECO:0000256" key="9">
    <source>
        <dbReference type="ARBA" id="ARBA00022777"/>
    </source>
</evidence>
<dbReference type="Pfam" id="PF00512">
    <property type="entry name" value="HisKA"/>
    <property type="match status" value="1"/>
</dbReference>
<keyword evidence="15" id="KW-0175">Coiled coil</keyword>
<evidence type="ECO:0000256" key="15">
    <source>
        <dbReference type="SAM" id="Coils"/>
    </source>
</evidence>
<keyword evidence="4" id="KW-1003">Cell membrane</keyword>
<dbReference type="EMBL" id="CP090145">
    <property type="protein sequence ID" value="UOX34793.1"/>
    <property type="molecule type" value="Genomic_DNA"/>
</dbReference>
<evidence type="ECO:0000256" key="13">
    <source>
        <dbReference type="PROSITE-ProRule" id="PRU00110"/>
    </source>
</evidence>
<dbReference type="SMART" id="SM00387">
    <property type="entry name" value="HATPase_c"/>
    <property type="match status" value="1"/>
</dbReference>
<dbReference type="SUPFAM" id="SSF47226">
    <property type="entry name" value="Histidine-containing phosphotransfer domain, HPT domain"/>
    <property type="match status" value="1"/>
</dbReference>
<proteinExistence type="predicted"/>
<evidence type="ECO:0000256" key="1">
    <source>
        <dbReference type="ARBA" id="ARBA00000085"/>
    </source>
</evidence>
<dbReference type="Gene3D" id="1.20.120.160">
    <property type="entry name" value="HPT domain"/>
    <property type="match status" value="1"/>
</dbReference>
<dbReference type="InterPro" id="IPR001789">
    <property type="entry name" value="Sig_transdc_resp-reg_receiver"/>
</dbReference>
<feature type="transmembrane region" description="Helical" evidence="16">
    <location>
        <begin position="12"/>
        <end position="31"/>
    </location>
</feature>
<gene>
    <name evidence="20" type="ORF">LXD69_04615</name>
</gene>
<dbReference type="CDD" id="cd00082">
    <property type="entry name" value="HisKA"/>
    <property type="match status" value="1"/>
</dbReference>
<keyword evidence="11 16" id="KW-1133">Transmembrane helix</keyword>
<protein>
    <recommendedName>
        <fullName evidence="3">histidine kinase</fullName>
        <ecNumber evidence="3">2.7.13.3</ecNumber>
    </recommendedName>
</protein>
<evidence type="ECO:0000313" key="21">
    <source>
        <dbReference type="Proteomes" id="UP000830454"/>
    </source>
</evidence>
<dbReference type="InterPro" id="IPR004358">
    <property type="entry name" value="Sig_transdc_His_kin-like_C"/>
</dbReference>
<dbReference type="GO" id="GO:0016301">
    <property type="term" value="F:kinase activity"/>
    <property type="evidence" value="ECO:0007669"/>
    <property type="project" value="UniProtKB-KW"/>
</dbReference>
<evidence type="ECO:0000256" key="12">
    <source>
        <dbReference type="ARBA" id="ARBA00023136"/>
    </source>
</evidence>
<evidence type="ECO:0000256" key="11">
    <source>
        <dbReference type="ARBA" id="ARBA00022989"/>
    </source>
</evidence>
<reference evidence="20" key="2">
    <citation type="submission" date="2022-04" db="EMBL/GenBank/DDBJ databases">
        <title>Complete Genome Sequence of Flavobacterium sediminilitoris YSM-43, Isolated from a Tidal Sediment.</title>
        <authorList>
            <person name="Lee P.A."/>
        </authorList>
    </citation>
    <scope>NUCLEOTIDE SEQUENCE</scope>
    <source>
        <strain evidence="20">YSM-43</strain>
    </source>
</reference>
<evidence type="ECO:0000259" key="19">
    <source>
        <dbReference type="PROSITE" id="PS50894"/>
    </source>
</evidence>
<keyword evidence="10" id="KW-0547">Nucleotide-binding</keyword>
<dbReference type="InterPro" id="IPR003661">
    <property type="entry name" value="HisK_dim/P_dom"/>
</dbReference>
<dbReference type="CDD" id="cd00156">
    <property type="entry name" value="REC"/>
    <property type="match status" value="1"/>
</dbReference>
<keyword evidence="7" id="KW-0808">Transferase</keyword>
<keyword evidence="10" id="KW-0067">ATP-binding</keyword>
<evidence type="ECO:0000313" key="20">
    <source>
        <dbReference type="EMBL" id="UOX34793.1"/>
    </source>
</evidence>
<dbReference type="RefSeq" id="WP_246917853.1">
    <property type="nucleotide sequence ID" value="NZ_CP090145.1"/>
</dbReference>
<feature type="coiled-coil region" evidence="15">
    <location>
        <begin position="709"/>
        <end position="767"/>
    </location>
</feature>
<feature type="modified residue" description="Phosphohistidine" evidence="13">
    <location>
        <position position="736"/>
    </location>
</feature>
<dbReference type="SMART" id="SM00388">
    <property type="entry name" value="HisKA"/>
    <property type="match status" value="1"/>
</dbReference>
<dbReference type="InterPro" id="IPR011006">
    <property type="entry name" value="CheY-like_superfamily"/>
</dbReference>
<dbReference type="InterPro" id="IPR036641">
    <property type="entry name" value="HPT_dom_sf"/>
</dbReference>
<evidence type="ECO:0000256" key="7">
    <source>
        <dbReference type="ARBA" id="ARBA00022679"/>
    </source>
</evidence>
<dbReference type="InterPro" id="IPR036097">
    <property type="entry name" value="HisK_dim/P_sf"/>
</dbReference>
<sequence>MAAISKYTSFKLLLSYLLLLGLMAFSVWYLFQQQSKLNRLLKTDTIDENQLAYTELIRDIYQTDNLSRIALQTKTKKNIVSFLKENEKIILKLDTLKTSVLKNELTIVDSLKRYLRDKEYNVLKLLDLQNKRSVSVPINQVVKKIENIESIKGKLKIESLFKNAKNLTPYQRKVAQEYVDYLNSNVPKDDTNTISHEEADSILTASKIILLESQKRRSQESIAIKSTEVELLKNELVITQKLSDIILKLRETSAIAQEKVKKVKIENQENSLRLLSIAAIICLILVVFFFILLSTDFLKNKKYRQELELQKQKTEILLESREQLMASVSHDIKTPLQSLIGYSAQLLEKENLFENREKLLKIKSATHYIEQLVLDLLDYVRMEKGKIKVLFQEFELNELLEETGQNIADLHQKETVDLKFEIDETEDLVYYGDYNKIRQILYNLISNAYKFTQNGSITIITKIEDNRLLIAIKDTGIGIASNAFEKIFDSFTQENSEIELLYGGTGLGLSICKRLSNLLEGTIHLESELGEGSIFTVNLPYREKIKENLKEDIVLTSCLILDDDMSQIQLTKSLLQPYFEKIYTFSDGHEALAFCEEELPTFVLTDIHMPKMSGYSFLTQLRKIPFAQNIKVIVLSGQLPYEEAIESSFSFDTFLAKPFTPNQLLNAISTLSGKKIVKIVENGDSYNAILKAYLGDNEEDIRFFIKNYIKELTSDIASLEEAIKNNDANKITSVCHKMQTMVGQLDKKELLSLLNLMEEKHKEENTNSQNQLESDFQLLLTKLNQFKESLTLVYTD</sequence>
<feature type="transmembrane region" description="Helical" evidence="16">
    <location>
        <begin position="274"/>
        <end position="294"/>
    </location>
</feature>
<dbReference type="PROSITE" id="PS50109">
    <property type="entry name" value="HIS_KIN"/>
    <property type="match status" value="1"/>
</dbReference>
<dbReference type="PROSITE" id="PS50894">
    <property type="entry name" value="HPT"/>
    <property type="match status" value="1"/>
</dbReference>
<dbReference type="Pfam" id="PF02518">
    <property type="entry name" value="HATPase_c"/>
    <property type="match status" value="1"/>
</dbReference>
<dbReference type="InterPro" id="IPR005467">
    <property type="entry name" value="His_kinase_dom"/>
</dbReference>
<comment type="catalytic activity">
    <reaction evidence="1">
        <text>ATP + protein L-histidine = ADP + protein N-phospho-L-histidine.</text>
        <dbReference type="EC" id="2.7.13.3"/>
    </reaction>
</comment>
<evidence type="ECO:0000256" key="16">
    <source>
        <dbReference type="SAM" id="Phobius"/>
    </source>
</evidence>
<name>A0ABY4HQD7_9FLAO</name>
<dbReference type="Gene3D" id="3.30.565.10">
    <property type="entry name" value="Histidine kinase-like ATPase, C-terminal domain"/>
    <property type="match status" value="1"/>
</dbReference>
<dbReference type="EC" id="2.7.13.3" evidence="3"/>
<feature type="modified residue" description="4-aspartylphosphate" evidence="14">
    <location>
        <position position="606"/>
    </location>
</feature>
<evidence type="ECO:0000256" key="3">
    <source>
        <dbReference type="ARBA" id="ARBA00012438"/>
    </source>
</evidence>
<keyword evidence="12 16" id="KW-0472">Membrane</keyword>
<evidence type="ECO:0000256" key="4">
    <source>
        <dbReference type="ARBA" id="ARBA00022475"/>
    </source>
</evidence>
<keyword evidence="6 14" id="KW-0597">Phosphoprotein</keyword>
<dbReference type="SUPFAM" id="SSF52172">
    <property type="entry name" value="CheY-like"/>
    <property type="match status" value="1"/>
</dbReference>
<dbReference type="PRINTS" id="PR00344">
    <property type="entry name" value="BCTRLSENSOR"/>
</dbReference>
<keyword evidence="5" id="KW-0997">Cell inner membrane</keyword>
<evidence type="ECO:0000256" key="5">
    <source>
        <dbReference type="ARBA" id="ARBA00022519"/>
    </source>
</evidence>
<accession>A0ABY4HQD7</accession>
<organism evidence="20 21">
    <name type="scientific">Flavobacterium sediminilitoris</name>
    <dbReference type="NCBI Taxonomy" id="2024526"/>
    <lineage>
        <taxon>Bacteria</taxon>
        <taxon>Pseudomonadati</taxon>
        <taxon>Bacteroidota</taxon>
        <taxon>Flavobacteriia</taxon>
        <taxon>Flavobacteriales</taxon>
        <taxon>Flavobacteriaceae</taxon>
        <taxon>Flavobacterium</taxon>
    </lineage>
</organism>